<evidence type="ECO:0000313" key="1">
    <source>
        <dbReference type="EMBL" id="RAI28564.1"/>
    </source>
</evidence>
<gene>
    <name evidence="1" type="ORF">CH338_29295</name>
</gene>
<name>A0A327JSX4_9BRAD</name>
<protein>
    <submittedName>
        <fullName evidence="1">Uncharacterized protein</fullName>
    </submittedName>
</protein>
<dbReference type="EMBL" id="NPEU01000752">
    <property type="protein sequence ID" value="RAI28564.1"/>
    <property type="molecule type" value="Genomic_DNA"/>
</dbReference>
<accession>A0A327JSX4</accession>
<proteinExistence type="predicted"/>
<dbReference type="AlphaFoldDB" id="A0A327JSX4"/>
<sequence>MRNSEDPGFSYSVSRAGSAAQPTMQVAAWDGETGTLIGRCEIPTTGPSPVVTPSDLLDRFGGRYRLAAVRVDVATERLATVTRRIARACAQRRAAGRRWRSNTL</sequence>
<dbReference type="Proteomes" id="UP000248863">
    <property type="component" value="Unassembled WGS sequence"/>
</dbReference>
<reference evidence="1 2" key="1">
    <citation type="submission" date="2017-07" db="EMBL/GenBank/DDBJ databases">
        <title>Draft Genome Sequences of Select Purple Nonsulfur Bacteria.</title>
        <authorList>
            <person name="Lasarre B."/>
            <person name="Mckinlay J.B."/>
        </authorList>
    </citation>
    <scope>NUCLEOTIDE SEQUENCE [LARGE SCALE GENOMIC DNA]</scope>
    <source>
        <strain evidence="1 2">DSM 11907</strain>
    </source>
</reference>
<feature type="non-terminal residue" evidence="1">
    <location>
        <position position="104"/>
    </location>
</feature>
<comment type="caution">
    <text evidence="1">The sequence shown here is derived from an EMBL/GenBank/DDBJ whole genome shotgun (WGS) entry which is preliminary data.</text>
</comment>
<organism evidence="1 2">
    <name type="scientific">Rhodoplanes elegans</name>
    <dbReference type="NCBI Taxonomy" id="29408"/>
    <lineage>
        <taxon>Bacteria</taxon>
        <taxon>Pseudomonadati</taxon>
        <taxon>Pseudomonadota</taxon>
        <taxon>Alphaproteobacteria</taxon>
        <taxon>Hyphomicrobiales</taxon>
        <taxon>Nitrobacteraceae</taxon>
        <taxon>Rhodoplanes</taxon>
    </lineage>
</organism>
<evidence type="ECO:0000313" key="2">
    <source>
        <dbReference type="Proteomes" id="UP000248863"/>
    </source>
</evidence>
<keyword evidence="2" id="KW-1185">Reference proteome</keyword>